<gene>
    <name evidence="3" type="ORF">BV98_001384</name>
</gene>
<dbReference type="STRING" id="76947.GCA_002080435_03963"/>
<dbReference type="InterPro" id="IPR036709">
    <property type="entry name" value="Autotransporte_beta_dom_sf"/>
</dbReference>
<evidence type="ECO:0000313" key="3">
    <source>
        <dbReference type="EMBL" id="KFG90853.1"/>
    </source>
</evidence>
<feature type="domain" description="Autotransporter" evidence="2">
    <location>
        <begin position="1322"/>
        <end position="1598"/>
    </location>
</feature>
<dbReference type="Proteomes" id="UP000024284">
    <property type="component" value="Unassembled WGS sequence"/>
</dbReference>
<evidence type="ECO:0000259" key="2">
    <source>
        <dbReference type="PROSITE" id="PS51208"/>
    </source>
</evidence>
<accession>A0A086PBT5</accession>
<dbReference type="eggNOG" id="COG4625">
    <property type="taxonomic scope" value="Bacteria"/>
</dbReference>
<name>A0A086PBT5_SPHHM</name>
<comment type="caution">
    <text evidence="3">The sequence shown here is derived from an EMBL/GenBank/DDBJ whole genome shotgun (WGS) entry which is preliminary data.</text>
</comment>
<dbReference type="SUPFAM" id="SSF103515">
    <property type="entry name" value="Autotransporter"/>
    <property type="match status" value="1"/>
</dbReference>
<feature type="signal peptide" evidence="1">
    <location>
        <begin position="1"/>
        <end position="31"/>
    </location>
</feature>
<sequence>MIGSNSVRTPIRLGLGLSVSVLALGASSALAQQAPTLTCPDGSAGPVCIISNSGSTGPITGTLGTAIIVNNSGAISGDPAITAGQAVVLAVNNASGGVIGGGTNAIIAPARTGIPLLSFNVTNAGTINGDVSYVEPTPSAPQNPLAGAVYYYISDGGTLNGNLQLGTGFSTANFIQRGSDDGVTGTIAAGGGIDIYTRSYSQSQSLELGTRALPATFEIEGFEVRGGTTTLTLSGQGTSISLMGDGNVVNNGTINLLNTSGLYPQGVTIVPAAIGYYQQRFATFQRSNVQPGTVPLYTPTYGDALTSFTNEGTVNGDIRIATASFVNNDEINLVTSGIGSIITTSAGEDFLFRNAGTIETTFTGSRSFTTDIEREFDDGVKAAVRIRQALETTSVAGATIENSGTITGGLDANVAADVFSFTNSGLIAGIDANGYFQRGLTLKVGALDLVLPNANDEYNADSASIINTADGEIRDGFYAAVASQNLNFENHGTIAASAREGGQALLIRTGLLQDDGPGNDDVLDIPAQNFAFANTGAIEGAAEINIANRVASFDNSGTVTRTELAINQGEPPLFGGMSAFDVESETDESQTITFNNSGSILGQDRGGSGLVLGVEAGDDEILGAPAASATVNLVNGGTIKATGGATVTPGQFIGLGQNTAYVSQIAALGVDVESSGAGTVNIENLEGGVIQVGGGLTAVVGAQVQGLPQPFWVYSPIANTEGSHSVAVAVAAKTINIVNSGTIQGGAGTNYFPNTPIIDNAIGQPNGYLAGAIHTSGDQLDDESGYLPSTDHVTNSATGVIIGSIDLNAGDDRIDNAGQISGDIYMREGNDAITNAGTITGTVRMGEGNDSFTHLLSSAVLNGTVDGGAGEDILSFDITGTTYTGSIDPALRQLFASFEVEKIIGTGKVVVQQTVEVSSGGELNLTQGSSIVVAPGETAISGGSQSVSISNSGEVVGNVDLGEGNNLLTNASGGSITGNIITGNGANTISNQGGTINGNVLAGSGTDSLVNSGAISGDVDLGAGADMLTIGTGGSFGGTVAAGSGTDVLAFNTGSTYAAQTTIDGSAFTGFEQVNNTAGVNSFTGDLNVEAVKVSGGRLIGQAGSTLTGSVDVTSGGTFGTAGTVSGDVTIGTGGTLSPGASPAIMTINGNLTIANGTTTTFEFVPVGESDQIVVNGGSVTIGDNTTVNLTGSLTPGASRDLIVVNGGGAITGDFDIVNRDPGIVGVLRNNGATLQLLGTFVAPTGISLQANAAIDYVNDLLVAGTASTALISAVPVLLSGGTANAAAFGQLTPEAYASASQLGVEQGLVLAKAGRAGLAATTRDTTGFFSFAQGLGDWRTLKGRGSAGTSSAKSHSYGLVGGIGFGSANASVGAFIGHIDSRQTIARLGARTNADGLVAGLSGHFLSGGFDGTMTIAYDWSEANTRRAVPGGTALSGDYRLRNLVLDGMVGYSFPLGSWAVRPEAGVTHISTRRGSAAETGSAAFALAVDSKKTSATFVDGAIKLKGGLGQGAMFHPWISAGLRHQLEGERSAATAGFVGNAERFTVVGAGRKETMATIGAGASYDLAAGLSLYGAYQGEFGGGHSHNVNVGVRFAF</sequence>
<dbReference type="Gene3D" id="2.160.20.160">
    <property type="match status" value="2"/>
</dbReference>
<reference evidence="3" key="1">
    <citation type="submission" date="2014-08" db="EMBL/GenBank/DDBJ databases">
        <title>Draft genome sequences of Sphingobium herbicidovorans.</title>
        <authorList>
            <person name="Gan H.M."/>
            <person name="Gan H.Y."/>
            <person name="Savka M.A."/>
        </authorList>
    </citation>
    <scope>NUCLEOTIDE SEQUENCE [LARGE SCALE GENOMIC DNA]</scope>
    <source>
        <strain evidence="3">NBRC 16415</strain>
    </source>
</reference>
<feature type="chain" id="PRO_5001813350" evidence="1">
    <location>
        <begin position="32"/>
        <end position="1598"/>
    </location>
</feature>
<evidence type="ECO:0000313" key="4">
    <source>
        <dbReference type="Proteomes" id="UP000024284"/>
    </source>
</evidence>
<keyword evidence="4" id="KW-1185">Reference proteome</keyword>
<proteinExistence type="predicted"/>
<dbReference type="Gene3D" id="2.40.128.130">
    <property type="entry name" value="Autotransporter beta-domain"/>
    <property type="match status" value="1"/>
</dbReference>
<dbReference type="SMART" id="SM00869">
    <property type="entry name" value="Autotransporter"/>
    <property type="match status" value="1"/>
</dbReference>
<dbReference type="PROSITE" id="PS51208">
    <property type="entry name" value="AUTOTRANSPORTER"/>
    <property type="match status" value="1"/>
</dbReference>
<dbReference type="Pfam" id="PF03797">
    <property type="entry name" value="Autotransporter"/>
    <property type="match status" value="1"/>
</dbReference>
<protein>
    <submittedName>
        <fullName evidence="3">Outer membrane autotransporter barrel domain protein</fullName>
    </submittedName>
</protein>
<dbReference type="EMBL" id="JFZA02000010">
    <property type="protein sequence ID" value="KFG90853.1"/>
    <property type="molecule type" value="Genomic_DNA"/>
</dbReference>
<organism evidence="3 4">
    <name type="scientific">Sphingobium herbicidovorans (strain ATCC 700291 / DSM 11019 / CCUG 56400 / KCTC 2939 / LMG 18315 / NBRC 16415 / MH)</name>
    <name type="common">Sphingomonas herbicidovorans</name>
    <dbReference type="NCBI Taxonomy" id="1219045"/>
    <lineage>
        <taxon>Bacteria</taxon>
        <taxon>Pseudomonadati</taxon>
        <taxon>Pseudomonadota</taxon>
        <taxon>Alphaproteobacteria</taxon>
        <taxon>Sphingomonadales</taxon>
        <taxon>Sphingomonadaceae</taxon>
        <taxon>Sphingobium</taxon>
    </lineage>
</organism>
<keyword evidence="1" id="KW-0732">Signal</keyword>
<dbReference type="InterPro" id="IPR005546">
    <property type="entry name" value="Autotransporte_beta"/>
</dbReference>
<dbReference type="RefSeq" id="WP_157704843.1">
    <property type="nucleotide sequence ID" value="NZ_BCZD01000037.1"/>
</dbReference>
<dbReference type="PATRIC" id="fig|1219045.3.peg.1416"/>
<evidence type="ECO:0000256" key="1">
    <source>
        <dbReference type="SAM" id="SignalP"/>
    </source>
</evidence>